<name>A0ABT9T976_9GAMM</name>
<dbReference type="InterPro" id="IPR029058">
    <property type="entry name" value="AB_hydrolase_fold"/>
</dbReference>
<comment type="caution">
    <text evidence="1">The sequence shown here is derived from an EMBL/GenBank/DDBJ whole genome shotgun (WGS) entry which is preliminary data.</text>
</comment>
<keyword evidence="1" id="KW-0378">Hydrolase</keyword>
<evidence type="ECO:0000313" key="2">
    <source>
        <dbReference type="Proteomes" id="UP001244623"/>
    </source>
</evidence>
<dbReference type="Proteomes" id="UP001244623">
    <property type="component" value="Unassembled WGS sequence"/>
</dbReference>
<reference evidence="1 2" key="1">
    <citation type="submission" date="2023-07" db="EMBL/GenBank/DDBJ databases">
        <title>Sorghum-associated microbial communities from plants grown in Nebraska, USA.</title>
        <authorList>
            <person name="Schachtman D."/>
        </authorList>
    </citation>
    <scope>NUCLEOTIDE SEQUENCE [LARGE SCALE GENOMIC DNA]</scope>
    <source>
        <strain evidence="1 2">CC49</strain>
    </source>
</reference>
<accession>A0ABT9T976</accession>
<sequence>MLKGSLGDEEYSEFRRAIYDPETVHGMIEGYRAGLGIDNKHELHNRQIGRMIACPTLCLWSKYDDLEALYGDIVGIWKNWTPDVTGEAIASVHYMAEEAPYELTAELRHFLLQHVPP</sequence>
<protein>
    <submittedName>
        <fullName evidence="1">Haloacetate dehalogenase</fullName>
        <ecNumber evidence="1">3.8.1.3</ecNumber>
    </submittedName>
</protein>
<dbReference type="SUPFAM" id="SSF53474">
    <property type="entry name" value="alpha/beta-Hydrolases"/>
    <property type="match status" value="1"/>
</dbReference>
<dbReference type="Gene3D" id="3.40.50.1820">
    <property type="entry name" value="alpha/beta hydrolase"/>
    <property type="match status" value="1"/>
</dbReference>
<dbReference type="GO" id="GO:0018785">
    <property type="term" value="F:haloacetate dehalogenase activity"/>
    <property type="evidence" value="ECO:0007669"/>
    <property type="project" value="UniProtKB-EC"/>
</dbReference>
<dbReference type="RefSeq" id="WP_176442694.1">
    <property type="nucleotide sequence ID" value="NZ_JAUSSJ010000002.1"/>
</dbReference>
<evidence type="ECO:0000313" key="1">
    <source>
        <dbReference type="EMBL" id="MDQ0020034.1"/>
    </source>
</evidence>
<dbReference type="EMBL" id="JAUSSJ010000002">
    <property type="protein sequence ID" value="MDQ0020034.1"/>
    <property type="molecule type" value="Genomic_DNA"/>
</dbReference>
<proteinExistence type="predicted"/>
<dbReference type="EC" id="3.8.1.3" evidence="1"/>
<gene>
    <name evidence="1" type="ORF">J2X94_002188</name>
</gene>
<organism evidence="1 2">
    <name type="scientific">[Curtobacterium] plantarum</name>
    <dbReference type="NCBI Taxonomy" id="221276"/>
    <lineage>
        <taxon>Bacteria</taxon>
        <taxon>Pseudomonadati</taxon>
        <taxon>Pseudomonadota</taxon>
        <taxon>Gammaproteobacteria</taxon>
        <taxon>Enterobacterales</taxon>
        <taxon>Erwiniaceae</taxon>
        <taxon>Pantoea</taxon>
    </lineage>
</organism>
<keyword evidence="2" id="KW-1185">Reference proteome</keyword>